<keyword evidence="7 10" id="KW-0283">Flagellar rotation</keyword>
<evidence type="ECO:0000313" key="12">
    <source>
        <dbReference type="Proteomes" id="UP000019482"/>
    </source>
</evidence>
<gene>
    <name evidence="11" type="ORF">CTDIVETGP_1946</name>
</gene>
<sequence>MENKVEKAGSSKGKLVVIFILILAVIGAGAYIGYSKFLSSSNKTGQTQNQVQNQVPQVQNTGQTQTVNSSALSQVVSSKTFQVSSTDGLTVNLADTNASRYLKVSVYFGYDEKKLTAELTEKQPMLTDAVIGILRTKKAADIVPKNMDTIKMEIIQKVNPMLKKGQINNVYFTDLIVQ</sequence>
<keyword evidence="11" id="KW-0966">Cell projection</keyword>
<evidence type="ECO:0000256" key="7">
    <source>
        <dbReference type="ARBA" id="ARBA00022779"/>
    </source>
</evidence>
<evidence type="ECO:0000256" key="4">
    <source>
        <dbReference type="ARBA" id="ARBA00022475"/>
    </source>
</evidence>
<evidence type="ECO:0000256" key="10">
    <source>
        <dbReference type="RuleBase" id="RU364125"/>
    </source>
</evidence>
<comment type="similarity">
    <text evidence="3 10">Belongs to the FliL family.</text>
</comment>
<dbReference type="InterPro" id="IPR005503">
    <property type="entry name" value="FliL"/>
</dbReference>
<dbReference type="GeneID" id="29419577"/>
<keyword evidence="9 10" id="KW-0472">Membrane</keyword>
<dbReference type="Pfam" id="PF03748">
    <property type="entry name" value="FliL"/>
    <property type="match status" value="1"/>
</dbReference>
<dbReference type="OrthoDB" id="166089at2"/>
<keyword evidence="8 10" id="KW-1133">Transmembrane helix</keyword>
<dbReference type="Proteomes" id="UP000019482">
    <property type="component" value="Unassembled WGS sequence"/>
</dbReference>
<dbReference type="GO" id="GO:0071978">
    <property type="term" value="P:bacterial-type flagellum-dependent swarming motility"/>
    <property type="evidence" value="ECO:0007669"/>
    <property type="project" value="TreeGrafter"/>
</dbReference>
<evidence type="ECO:0000256" key="1">
    <source>
        <dbReference type="ARBA" id="ARBA00002254"/>
    </source>
</evidence>
<comment type="subcellular location">
    <subcellularLocation>
        <location evidence="2">Cell membrane</location>
        <topology evidence="2">Single-pass membrane protein</topology>
    </subcellularLocation>
</comment>
<evidence type="ECO:0000256" key="5">
    <source>
        <dbReference type="ARBA" id="ARBA00022500"/>
    </source>
</evidence>
<dbReference type="GO" id="GO:0009425">
    <property type="term" value="C:bacterial-type flagellum basal body"/>
    <property type="evidence" value="ECO:0007669"/>
    <property type="project" value="InterPro"/>
</dbReference>
<comment type="function">
    <text evidence="1 10">Controls the rotational direction of flagella during chemotaxis.</text>
</comment>
<protein>
    <recommendedName>
        <fullName evidence="10">Flagellar protein FliL</fullName>
    </recommendedName>
</protein>
<evidence type="ECO:0000256" key="9">
    <source>
        <dbReference type="ARBA" id="ARBA00023136"/>
    </source>
</evidence>
<dbReference type="EMBL" id="CBXI010000036">
    <property type="protein sequence ID" value="CDL91876.1"/>
    <property type="molecule type" value="Genomic_DNA"/>
</dbReference>
<evidence type="ECO:0000313" key="11">
    <source>
        <dbReference type="EMBL" id="CDL91876.1"/>
    </source>
</evidence>
<keyword evidence="4 10" id="KW-1003">Cell membrane</keyword>
<keyword evidence="11" id="KW-0282">Flagellum</keyword>
<dbReference type="AlphaFoldDB" id="W6N693"/>
<keyword evidence="12" id="KW-1185">Reference proteome</keyword>
<keyword evidence="6 10" id="KW-0812">Transmembrane</keyword>
<name>W6N693_CLOTY</name>
<accession>W6N693</accession>
<dbReference type="PANTHER" id="PTHR35091:SF2">
    <property type="entry name" value="FLAGELLAR PROTEIN FLIL"/>
    <property type="match status" value="1"/>
</dbReference>
<evidence type="ECO:0000256" key="2">
    <source>
        <dbReference type="ARBA" id="ARBA00004162"/>
    </source>
</evidence>
<evidence type="ECO:0000256" key="3">
    <source>
        <dbReference type="ARBA" id="ARBA00008281"/>
    </source>
</evidence>
<reference evidence="11 12" key="1">
    <citation type="journal article" date="2015" name="Genome Announc.">
        <title>Draft Genome Sequence of Clostridium tyrobutyricum Strain DIVETGP, Isolated from Cow's Milk for Grana Padano Production.</title>
        <authorList>
            <person name="Soggiu A."/>
            <person name="Piras C."/>
            <person name="Gaiarsa S."/>
            <person name="Sassera D."/>
            <person name="Roncada P."/>
            <person name="Bendixen E."/>
            <person name="Brasca M."/>
            <person name="Bonizzi L."/>
        </authorList>
    </citation>
    <scope>NUCLEOTIDE SEQUENCE [LARGE SCALE GENOMIC DNA]</scope>
    <source>
        <strain evidence="11 12">DIVETGP</strain>
    </source>
</reference>
<keyword evidence="11" id="KW-0969">Cilium</keyword>
<feature type="transmembrane region" description="Helical" evidence="10">
    <location>
        <begin position="15"/>
        <end position="34"/>
    </location>
</feature>
<keyword evidence="5 10" id="KW-0145">Chemotaxis</keyword>
<organism evidence="11 12">
    <name type="scientific">Clostridium tyrobutyricum DIVETGP</name>
    <dbReference type="NCBI Taxonomy" id="1408889"/>
    <lineage>
        <taxon>Bacteria</taxon>
        <taxon>Bacillati</taxon>
        <taxon>Bacillota</taxon>
        <taxon>Clostridia</taxon>
        <taxon>Eubacteriales</taxon>
        <taxon>Clostridiaceae</taxon>
        <taxon>Clostridium</taxon>
    </lineage>
</organism>
<proteinExistence type="inferred from homology"/>
<evidence type="ECO:0000256" key="8">
    <source>
        <dbReference type="ARBA" id="ARBA00022989"/>
    </source>
</evidence>
<dbReference type="GO" id="GO:0006935">
    <property type="term" value="P:chemotaxis"/>
    <property type="evidence" value="ECO:0007669"/>
    <property type="project" value="UniProtKB-KW"/>
</dbReference>
<dbReference type="RefSeq" id="WP_017750828.1">
    <property type="nucleotide sequence ID" value="NZ_CBXI010000036.1"/>
</dbReference>
<evidence type="ECO:0000256" key="6">
    <source>
        <dbReference type="ARBA" id="ARBA00022692"/>
    </source>
</evidence>
<dbReference type="GO" id="GO:0005886">
    <property type="term" value="C:plasma membrane"/>
    <property type="evidence" value="ECO:0007669"/>
    <property type="project" value="UniProtKB-SubCell"/>
</dbReference>
<comment type="caution">
    <text evidence="11">The sequence shown here is derived from an EMBL/GenBank/DDBJ whole genome shotgun (WGS) entry which is preliminary data.</text>
</comment>
<dbReference type="PANTHER" id="PTHR35091">
    <property type="entry name" value="FLAGELLAR PROTEIN FLIL"/>
    <property type="match status" value="1"/>
</dbReference>